<feature type="transmembrane region" description="Helical" evidence="1">
    <location>
        <begin position="597"/>
        <end position="617"/>
    </location>
</feature>
<keyword evidence="1" id="KW-0472">Membrane</keyword>
<dbReference type="Proteomes" id="UP000567067">
    <property type="component" value="Unassembled WGS sequence"/>
</dbReference>
<feature type="transmembrane region" description="Helical" evidence="1">
    <location>
        <begin position="374"/>
        <end position="395"/>
    </location>
</feature>
<dbReference type="Pfam" id="PF13231">
    <property type="entry name" value="PMT_2"/>
    <property type="match status" value="1"/>
</dbReference>
<protein>
    <submittedName>
        <fullName evidence="4">Gpi18-like mannosyltransferase/predicted membrane-bound dolichyl-phosphate-mannose-protein mannosyltransferase</fullName>
    </submittedName>
</protein>
<proteinExistence type="predicted"/>
<name>A0A7W3SY51_9BACL</name>
<keyword evidence="1" id="KW-1133">Transmembrane helix</keyword>
<gene>
    <name evidence="4" type="ORF">FHR92_004888</name>
</gene>
<feature type="transmembrane region" description="Helical" evidence="1">
    <location>
        <begin position="219"/>
        <end position="240"/>
    </location>
</feature>
<feature type="transmembrane region" description="Helical" evidence="1">
    <location>
        <begin position="1169"/>
        <end position="1186"/>
    </location>
</feature>
<feature type="transmembrane region" description="Helical" evidence="1">
    <location>
        <begin position="1246"/>
        <end position="1266"/>
    </location>
</feature>
<keyword evidence="4" id="KW-0808">Transferase</keyword>
<keyword evidence="5" id="KW-1185">Reference proteome</keyword>
<feature type="transmembrane region" description="Helical" evidence="1">
    <location>
        <begin position="520"/>
        <end position="543"/>
    </location>
</feature>
<evidence type="ECO:0000256" key="1">
    <source>
        <dbReference type="SAM" id="Phobius"/>
    </source>
</evidence>
<dbReference type="Gene3D" id="2.60.120.260">
    <property type="entry name" value="Galactose-binding domain-like"/>
    <property type="match status" value="2"/>
</dbReference>
<evidence type="ECO:0000313" key="4">
    <source>
        <dbReference type="EMBL" id="MBA9088389.1"/>
    </source>
</evidence>
<feature type="transmembrane region" description="Helical" evidence="1">
    <location>
        <begin position="261"/>
        <end position="284"/>
    </location>
</feature>
<feature type="transmembrane region" description="Helical" evidence="1">
    <location>
        <begin position="340"/>
        <end position="362"/>
    </location>
</feature>
<feature type="domain" description="Glycosyltransferase RgtA/B/C/D-like" evidence="2">
    <location>
        <begin position="890"/>
        <end position="1026"/>
    </location>
</feature>
<dbReference type="PANTHER" id="PTHR10050">
    <property type="entry name" value="DOLICHYL-PHOSPHATE-MANNOSE--PROTEIN MANNOSYLTRANSFERASE"/>
    <property type="match status" value="1"/>
</dbReference>
<feature type="transmembrane region" description="Helical" evidence="1">
    <location>
        <begin position="555"/>
        <end position="571"/>
    </location>
</feature>
<keyword evidence="1" id="KW-0812">Transmembrane</keyword>
<organism evidence="4 5">
    <name type="scientific">Fontibacillus solani</name>
    <dbReference type="NCBI Taxonomy" id="1572857"/>
    <lineage>
        <taxon>Bacteria</taxon>
        <taxon>Bacillati</taxon>
        <taxon>Bacillota</taxon>
        <taxon>Bacilli</taxon>
        <taxon>Bacillales</taxon>
        <taxon>Paenibacillaceae</taxon>
        <taxon>Fontibacillus</taxon>
    </lineage>
</organism>
<dbReference type="EMBL" id="JACJIP010000049">
    <property type="protein sequence ID" value="MBA9088389.1"/>
    <property type="molecule type" value="Genomic_DNA"/>
</dbReference>
<feature type="transmembrane region" description="Helical" evidence="1">
    <location>
        <begin position="1070"/>
        <end position="1093"/>
    </location>
</feature>
<dbReference type="InterPro" id="IPR038731">
    <property type="entry name" value="RgtA/B/C-like"/>
</dbReference>
<evidence type="ECO:0000313" key="5">
    <source>
        <dbReference type="Proteomes" id="UP000567067"/>
    </source>
</evidence>
<feature type="transmembrane region" description="Helical" evidence="1">
    <location>
        <begin position="963"/>
        <end position="979"/>
    </location>
</feature>
<comment type="caution">
    <text evidence="4">The sequence shown here is derived from an EMBL/GenBank/DDBJ whole genome shotgun (WGS) entry which is preliminary data.</text>
</comment>
<reference evidence="4 5" key="1">
    <citation type="submission" date="2020-08" db="EMBL/GenBank/DDBJ databases">
        <title>Genomic Encyclopedia of Type Strains, Phase III (KMG-III): the genomes of soil and plant-associated and newly described type strains.</title>
        <authorList>
            <person name="Whitman W."/>
        </authorList>
    </citation>
    <scope>NUCLEOTIDE SEQUENCE [LARGE SCALE GENOMIC DNA]</scope>
    <source>
        <strain evidence="4 5">CECT 8693</strain>
    </source>
</reference>
<feature type="transmembrane region" description="Helical" evidence="1">
    <location>
        <begin position="1216"/>
        <end position="1234"/>
    </location>
</feature>
<dbReference type="InterPro" id="IPR032421">
    <property type="entry name" value="PMT_4TMC"/>
</dbReference>
<dbReference type="InterPro" id="IPR027005">
    <property type="entry name" value="PMT-like"/>
</dbReference>
<dbReference type="GO" id="GO:0016757">
    <property type="term" value="F:glycosyltransferase activity"/>
    <property type="evidence" value="ECO:0007669"/>
    <property type="project" value="UniProtKB-KW"/>
</dbReference>
<feature type="domain" description="Protein O-mannosyl-transferase C-terminal four TM" evidence="3">
    <location>
        <begin position="1106"/>
        <end position="1286"/>
    </location>
</feature>
<sequence>MLTIVKRAALWLGVCLMLLVVPGNVSGENTNLVENPGFEQGSASAPSIWEIDRWLQEEGASQFEVVEGEAHSGTRSARIEIVKPDHAKWIQTVEVEPNSNYVISGWIKVLELGDGEIGANLFPLGIGGAFPQVKDPLTDWKKVEFYGTTGREQTEFILAAGIGGYGRLNTGIALFDDITVEKVDRIPEGIQPVALQADTVPVNDESVNETSVSTFVSPLNMAIVSVLFSLLFCWLYYTMIRREHPLALGRNGRMKFGTVRGWLIGIIAAAFILRMIIAVAVPPFETDMNTFMGWAQHAVEKGLGSFYSEDIFADYPPGYVYVLYILGWIRTLFDLNYGDVGTILLFKLPAMLADLVAGYLIYVMASKKSGGKSLLGLALAAMYLFNPAVIINSAGWGQVDAFYVVFLISGIISLTGRRMERSAVWFAIATLIKPQTLIFTPVWLLAAWHYRKWKSITVSILYGLITFTLLALPFFWNNGGLSALLKLYKTTLSSYPYASVNAFNLYALFGYNWASIEDRWLLFSFSTWGIIFILFAVAYAIYISIRKRGKSLGESYFIALALIVIMFVLGTKMHERYMFPVMLLSLFSFLQLRDRRLLYLFLGFSITQFVNVAYVLSYLNMGLSPENDGIVLLCSLANVLLLFYTLYLGFDIYVRRRRIAFNADHKDERQKRDQSILQNLQVLPERSSLFSGFLRLRGMDWLWIGIVTLLYTLIAVYQLGSFKGPNTVWKPAQPTSFYVDFGEAKQIERVNFFGGTSTGEWKIDFSHNADIWEKTIDVPDDYGGVFAWKSQNVGTEARYARITVEHSGISLHEVSFYEPGKDDQPIAIAQIVPSDPEGDNRAESAALLFDEQATSIRNYSYLNSTYFDEIYHARTAYEYWHNQSPYETTHPPLGKWFIGIGIQLFGLSPWGWRIVGTLFGAAMLPLIYLLARLLFNSRKYAMMAMVLLAAEFMHFTQTRIATIDVYAVFFIMLMFYFMKRYVSMNFYKQKLWKTLLPLFGSGLFFGVGVSSKWIVLYGGAGLAMMLAMSLYCRYKEYAAAKRQLNGSGRNLQNDEKLYLEITNTFVRKTLITLASCILSFIVIPIMIYAASYIPALSATDQGFTISNLVQAQKDMFDYHSRLVGSHPFASTWWEWPFMKRPMWFYGESGEAAGLGIHNVSSIVTMGNPLIWWSGILALAAAVWISIKRRDSRMNVVWIAYLSQYVPWMLVSRETFLYHYFAVIPFLILAIVYVAKIAEDRWPKIRWARYIYVGMAVMLFIVFYPVLSGMEVSSEYVEHVLRWFPSWVF</sequence>
<feature type="transmembrane region" description="Helical" evidence="1">
    <location>
        <begin position="456"/>
        <end position="476"/>
    </location>
</feature>
<feature type="transmembrane region" description="Helical" evidence="1">
    <location>
        <begin position="497"/>
        <end position="514"/>
    </location>
</feature>
<dbReference type="RefSeq" id="WP_182539950.1">
    <property type="nucleotide sequence ID" value="NZ_JACJIP010000049.1"/>
</dbReference>
<feature type="transmembrane region" description="Helical" evidence="1">
    <location>
        <begin position="424"/>
        <end position="450"/>
    </location>
</feature>
<dbReference type="UniPathway" id="UPA00378"/>
<accession>A0A7W3SY51</accession>
<feature type="transmembrane region" description="Helical" evidence="1">
    <location>
        <begin position="701"/>
        <end position="720"/>
    </location>
</feature>
<evidence type="ECO:0000259" key="2">
    <source>
        <dbReference type="Pfam" id="PF13231"/>
    </source>
</evidence>
<feature type="transmembrane region" description="Helical" evidence="1">
    <location>
        <begin position="629"/>
        <end position="650"/>
    </location>
</feature>
<feature type="transmembrane region" description="Helical" evidence="1">
    <location>
        <begin position="910"/>
        <end position="931"/>
    </location>
</feature>
<keyword evidence="4" id="KW-0328">Glycosyltransferase</keyword>
<dbReference type="Pfam" id="PF16192">
    <property type="entry name" value="PMT_4TMC"/>
    <property type="match status" value="1"/>
</dbReference>
<feature type="transmembrane region" description="Helical" evidence="1">
    <location>
        <begin position="1014"/>
        <end position="1032"/>
    </location>
</feature>
<evidence type="ECO:0000259" key="3">
    <source>
        <dbReference type="Pfam" id="PF16192"/>
    </source>
</evidence>
<feature type="transmembrane region" description="Helical" evidence="1">
    <location>
        <begin position="1193"/>
        <end position="1210"/>
    </location>
</feature>